<comment type="similarity">
    <text evidence="1">Belongs to the polysaccharide synthase family.</text>
</comment>
<feature type="transmembrane region" description="Helical" evidence="2">
    <location>
        <begin position="111"/>
        <end position="132"/>
    </location>
</feature>
<evidence type="ECO:0000313" key="4">
    <source>
        <dbReference type="EMBL" id="CAA6820002.1"/>
    </source>
</evidence>
<dbReference type="Pfam" id="PF02719">
    <property type="entry name" value="Polysacc_synt_2"/>
    <property type="match status" value="1"/>
</dbReference>
<keyword evidence="2" id="KW-0472">Membrane</keyword>
<dbReference type="CDD" id="cd05237">
    <property type="entry name" value="UDP_invert_4-6DH_SDR_e"/>
    <property type="match status" value="1"/>
</dbReference>
<dbReference type="InterPro" id="IPR051203">
    <property type="entry name" value="Polysaccharide_Synthase-Rel"/>
</dbReference>
<reference evidence="4" key="1">
    <citation type="submission" date="2020-01" db="EMBL/GenBank/DDBJ databases">
        <authorList>
            <person name="Meier V. D."/>
            <person name="Meier V D."/>
        </authorList>
    </citation>
    <scope>NUCLEOTIDE SEQUENCE</scope>
    <source>
        <strain evidence="4">HLG_WM_MAG_06</strain>
    </source>
</reference>
<gene>
    <name evidence="4" type="ORF">HELGO_WM1437</name>
</gene>
<dbReference type="EMBL" id="CACVAP010000093">
    <property type="protein sequence ID" value="CAA6820002.1"/>
    <property type="molecule type" value="Genomic_DNA"/>
</dbReference>
<dbReference type="PANTHER" id="PTHR43318">
    <property type="entry name" value="UDP-N-ACETYLGLUCOSAMINE 4,6-DEHYDRATASE"/>
    <property type="match status" value="1"/>
</dbReference>
<keyword evidence="4" id="KW-0456">Lyase</keyword>
<keyword evidence="2" id="KW-0812">Transmembrane</keyword>
<feature type="domain" description="Polysaccharide biosynthesis protein CapD-like" evidence="3">
    <location>
        <begin position="281"/>
        <end position="553"/>
    </location>
</feature>
<evidence type="ECO:0000259" key="3">
    <source>
        <dbReference type="Pfam" id="PF02719"/>
    </source>
</evidence>
<protein>
    <submittedName>
        <fullName evidence="4">UDP-N-acetylglucosamine 4,6-dehydratase (EC)</fullName>
        <ecNumber evidence="4">4.2.1.-</ecNumber>
    </submittedName>
</protein>
<dbReference type="GO" id="GO:0016829">
    <property type="term" value="F:lyase activity"/>
    <property type="evidence" value="ECO:0007669"/>
    <property type="project" value="UniProtKB-KW"/>
</dbReference>
<dbReference type="EC" id="4.2.1.-" evidence="4"/>
<sequence length="595" mass="67921">MSVNQLFQPTQLKRVFFFILFDILISIVTILLAYLLRFNFDIPIDFLESMFKMMLLFIPLKIIVFFFFKIYFIAWRFFGLSEYQRIMMAHFIAYMTFTLIFFLWSDYFSPFPRSVIIIDLFLSIFFISFLRISKRLYVENSKPIYQGKMLILGTNESATYIIKSALRGEIPYHPMALISDDKNTVGTYFSNVKVYDQLSIDSVIEKLAIDTVVIAEKLEQKELDTLFTKLNELGIDEIKIVQFFQDDKPALADLSIEDLLARKPKDLDLVSIANFIVGKVVMITGAGGSIGSELCRQVKLFGAKQMILVDHSEFNLYQILEELNDIHVIPVMQSVRHRESLEAIFKQYRPEIVIHAAAYKHVPLCESNIYEAIQNNIFGTKNVIDLSIEYGVRKLVLISTDKAVRPTNVMGTTKRVCELYASAVPSQNTEIVAVRFGNVLGSSGSVIPKFQSQIEKGEAITVTHPDITRYFMLIPEACQLVLQAGSIAKGGELFILDMGEPIKIVDLAKKMIELSGRDDIEIEFTGLRAGEKLYEELLINQADLKTEYDSILVSQDKVVDYDILSKQIDALKYGNELEMLKLIVPEFKHNIVIGK</sequence>
<evidence type="ECO:0000256" key="1">
    <source>
        <dbReference type="ARBA" id="ARBA00007430"/>
    </source>
</evidence>
<feature type="transmembrane region" description="Helical" evidence="2">
    <location>
        <begin position="86"/>
        <end position="105"/>
    </location>
</feature>
<dbReference type="InterPro" id="IPR036291">
    <property type="entry name" value="NAD(P)-bd_dom_sf"/>
</dbReference>
<dbReference type="AlphaFoldDB" id="A0A6S6TGK1"/>
<accession>A0A6S6TGK1</accession>
<dbReference type="SUPFAM" id="SSF51735">
    <property type="entry name" value="NAD(P)-binding Rossmann-fold domains"/>
    <property type="match status" value="1"/>
</dbReference>
<feature type="transmembrane region" description="Helical" evidence="2">
    <location>
        <begin position="56"/>
        <end position="74"/>
    </location>
</feature>
<evidence type="ECO:0000256" key="2">
    <source>
        <dbReference type="SAM" id="Phobius"/>
    </source>
</evidence>
<feature type="transmembrane region" description="Helical" evidence="2">
    <location>
        <begin position="15"/>
        <end position="36"/>
    </location>
</feature>
<proteinExistence type="inferred from homology"/>
<organism evidence="4">
    <name type="scientific">uncultured Sulfurovum sp</name>
    <dbReference type="NCBI Taxonomy" id="269237"/>
    <lineage>
        <taxon>Bacteria</taxon>
        <taxon>Pseudomonadati</taxon>
        <taxon>Campylobacterota</taxon>
        <taxon>Epsilonproteobacteria</taxon>
        <taxon>Campylobacterales</taxon>
        <taxon>Sulfurovaceae</taxon>
        <taxon>Sulfurovum</taxon>
        <taxon>environmental samples</taxon>
    </lineage>
</organism>
<dbReference type="InterPro" id="IPR029063">
    <property type="entry name" value="SAM-dependent_MTases_sf"/>
</dbReference>
<dbReference type="PANTHER" id="PTHR43318:SF1">
    <property type="entry name" value="POLYSACCHARIDE BIOSYNTHESIS PROTEIN EPSC-RELATED"/>
    <property type="match status" value="1"/>
</dbReference>
<dbReference type="SUPFAM" id="SSF53335">
    <property type="entry name" value="S-adenosyl-L-methionine-dependent methyltransferases"/>
    <property type="match status" value="1"/>
</dbReference>
<name>A0A6S6TGK1_9BACT</name>
<dbReference type="InterPro" id="IPR003869">
    <property type="entry name" value="Polysac_CapD-like"/>
</dbReference>
<keyword evidence="2" id="KW-1133">Transmembrane helix</keyword>
<dbReference type="Gene3D" id="3.40.50.720">
    <property type="entry name" value="NAD(P)-binding Rossmann-like Domain"/>
    <property type="match status" value="2"/>
</dbReference>